<feature type="domain" description="Nitroreductase" evidence="1">
    <location>
        <begin position="13"/>
        <end position="65"/>
    </location>
</feature>
<comment type="caution">
    <text evidence="2">The sequence shown here is derived from an EMBL/GenBank/DDBJ whole genome shotgun (WGS) entry which is preliminary data.</text>
</comment>
<dbReference type="SUPFAM" id="SSF55469">
    <property type="entry name" value="FMN-dependent nitroreductase-like"/>
    <property type="match status" value="1"/>
</dbReference>
<gene>
    <name evidence="2" type="ORF">S01H1_72891</name>
</gene>
<proteinExistence type="predicted"/>
<protein>
    <recommendedName>
        <fullName evidence="1">Nitroreductase domain-containing protein</fullName>
    </recommendedName>
</protein>
<evidence type="ECO:0000313" key="2">
    <source>
        <dbReference type="EMBL" id="GAG38913.1"/>
    </source>
</evidence>
<dbReference type="InterPro" id="IPR029479">
    <property type="entry name" value="Nitroreductase"/>
</dbReference>
<sequence length="75" mass="7983">MRSKHVKMKLADTLTWGRFLSQAPLGIAVVVNPRASNHPVEDGAAATQNMLLEAHSLGLGACWIGTYGSGYEESA</sequence>
<evidence type="ECO:0000259" key="1">
    <source>
        <dbReference type="Pfam" id="PF00881"/>
    </source>
</evidence>
<dbReference type="Gene3D" id="3.40.109.10">
    <property type="entry name" value="NADH Oxidase"/>
    <property type="match status" value="1"/>
</dbReference>
<dbReference type="GO" id="GO:0016491">
    <property type="term" value="F:oxidoreductase activity"/>
    <property type="evidence" value="ECO:0007669"/>
    <property type="project" value="InterPro"/>
</dbReference>
<dbReference type="AlphaFoldDB" id="X0XQH3"/>
<reference evidence="2" key="1">
    <citation type="journal article" date="2014" name="Front. Microbiol.">
        <title>High frequency of phylogenetically diverse reductive dehalogenase-homologous genes in deep subseafloor sedimentary metagenomes.</title>
        <authorList>
            <person name="Kawai M."/>
            <person name="Futagami T."/>
            <person name="Toyoda A."/>
            <person name="Takaki Y."/>
            <person name="Nishi S."/>
            <person name="Hori S."/>
            <person name="Arai W."/>
            <person name="Tsubouchi T."/>
            <person name="Morono Y."/>
            <person name="Uchiyama I."/>
            <person name="Ito T."/>
            <person name="Fujiyama A."/>
            <person name="Inagaki F."/>
            <person name="Takami H."/>
        </authorList>
    </citation>
    <scope>NUCLEOTIDE SEQUENCE</scope>
    <source>
        <strain evidence="2">Expedition CK06-06</strain>
    </source>
</reference>
<name>X0XQH3_9ZZZZ</name>
<organism evidence="2">
    <name type="scientific">marine sediment metagenome</name>
    <dbReference type="NCBI Taxonomy" id="412755"/>
    <lineage>
        <taxon>unclassified sequences</taxon>
        <taxon>metagenomes</taxon>
        <taxon>ecological metagenomes</taxon>
    </lineage>
</organism>
<dbReference type="EMBL" id="BARS01048663">
    <property type="protein sequence ID" value="GAG38913.1"/>
    <property type="molecule type" value="Genomic_DNA"/>
</dbReference>
<feature type="non-terminal residue" evidence="2">
    <location>
        <position position="75"/>
    </location>
</feature>
<dbReference type="Pfam" id="PF00881">
    <property type="entry name" value="Nitroreductase"/>
    <property type="match status" value="1"/>
</dbReference>
<dbReference type="InterPro" id="IPR000415">
    <property type="entry name" value="Nitroreductase-like"/>
</dbReference>
<accession>X0XQH3</accession>